<dbReference type="InterPro" id="IPR003442">
    <property type="entry name" value="T6A_TsaE"/>
</dbReference>
<comment type="function">
    <text evidence="10">Required for the formation of a threonylcarbamoyl group on adenosine at position 37 (t(6)A37) in tRNAs that read codons beginning with adenine. Is involved in the transfer of the threonylcarbamoyl moiety of threonylcarbamoyl-AMP (TC-AMP) to the N6 group of A37, together with TsaD and TsaB. TsaE seems to play an indirect role in the t(6)A biosynthesis pathway, possibly in regulating the core enzymatic function of TsaD.</text>
</comment>
<protein>
    <recommendedName>
        <fullName evidence="3">tRNA threonylcarbamoyladenosine biosynthesis protein TsaE</fullName>
    </recommendedName>
    <alternativeName>
        <fullName evidence="11">t(6)A37 threonylcarbamoyladenosine biosynthesis protein TsaE</fullName>
    </alternativeName>
</protein>
<evidence type="ECO:0000256" key="4">
    <source>
        <dbReference type="ARBA" id="ARBA00022490"/>
    </source>
</evidence>
<comment type="subcellular location">
    <subcellularLocation>
        <location evidence="1">Cytoplasm</location>
    </subcellularLocation>
</comment>
<dbReference type="GO" id="GO:0002949">
    <property type="term" value="P:tRNA threonylcarbamoyladenosine modification"/>
    <property type="evidence" value="ECO:0007669"/>
    <property type="project" value="InterPro"/>
</dbReference>
<proteinExistence type="inferred from homology"/>
<evidence type="ECO:0000256" key="2">
    <source>
        <dbReference type="ARBA" id="ARBA00007599"/>
    </source>
</evidence>
<evidence type="ECO:0000256" key="3">
    <source>
        <dbReference type="ARBA" id="ARBA00019010"/>
    </source>
</evidence>
<keyword evidence="8" id="KW-0067">ATP-binding</keyword>
<comment type="caution">
    <text evidence="13">The sequence shown here is derived from an EMBL/GenBank/DDBJ whole genome shotgun (WGS) entry which is preliminary data.</text>
</comment>
<dbReference type="PANTHER" id="PTHR33540:SF2">
    <property type="entry name" value="TRNA THREONYLCARBAMOYLADENOSINE BIOSYNTHESIS PROTEIN TSAE"/>
    <property type="match status" value="1"/>
</dbReference>
<evidence type="ECO:0000256" key="12">
    <source>
        <dbReference type="SAM" id="MobiDB-lite"/>
    </source>
</evidence>
<dbReference type="Pfam" id="PF02367">
    <property type="entry name" value="TsaE"/>
    <property type="match status" value="1"/>
</dbReference>
<keyword evidence="9" id="KW-0460">Magnesium</keyword>
<evidence type="ECO:0000256" key="10">
    <source>
        <dbReference type="ARBA" id="ARBA00024908"/>
    </source>
</evidence>
<keyword evidence="7" id="KW-0547">Nucleotide-binding</keyword>
<dbReference type="SUPFAM" id="SSF52540">
    <property type="entry name" value="P-loop containing nucleoside triphosphate hydrolases"/>
    <property type="match status" value="1"/>
</dbReference>
<keyword evidence="6" id="KW-0479">Metal-binding</keyword>
<dbReference type="EMBL" id="JALGAR010000001">
    <property type="protein sequence ID" value="MCI4656522.1"/>
    <property type="molecule type" value="Genomic_DNA"/>
</dbReference>
<organism evidence="13 14">
    <name type="scientific">Cryobacterium zhongshanensis</name>
    <dbReference type="NCBI Taxonomy" id="2928153"/>
    <lineage>
        <taxon>Bacteria</taxon>
        <taxon>Bacillati</taxon>
        <taxon>Actinomycetota</taxon>
        <taxon>Actinomycetes</taxon>
        <taxon>Micrococcales</taxon>
        <taxon>Microbacteriaceae</taxon>
        <taxon>Cryobacterium</taxon>
    </lineage>
</organism>
<dbReference type="InterPro" id="IPR027417">
    <property type="entry name" value="P-loop_NTPase"/>
</dbReference>
<evidence type="ECO:0000313" key="14">
    <source>
        <dbReference type="Proteomes" id="UP001165341"/>
    </source>
</evidence>
<evidence type="ECO:0000256" key="6">
    <source>
        <dbReference type="ARBA" id="ARBA00022723"/>
    </source>
</evidence>
<dbReference type="GO" id="GO:0005737">
    <property type="term" value="C:cytoplasm"/>
    <property type="evidence" value="ECO:0007669"/>
    <property type="project" value="UniProtKB-SubCell"/>
</dbReference>
<evidence type="ECO:0000256" key="8">
    <source>
        <dbReference type="ARBA" id="ARBA00022840"/>
    </source>
</evidence>
<keyword evidence="4" id="KW-0963">Cytoplasm</keyword>
<evidence type="ECO:0000256" key="9">
    <source>
        <dbReference type="ARBA" id="ARBA00022842"/>
    </source>
</evidence>
<dbReference type="GO" id="GO:0005524">
    <property type="term" value="F:ATP binding"/>
    <property type="evidence" value="ECO:0007669"/>
    <property type="project" value="UniProtKB-KW"/>
</dbReference>
<comment type="similarity">
    <text evidence="2">Belongs to the TsaE family.</text>
</comment>
<sequence>MSGRVVRRVIPDAAAMHEFGVAVAAELRAGDLVVLTGPLGAGKTTFTRGLGAGLGVRGAVTSPTFVLARAHPNLTGGPPLVHVDAYRLQSALELDDLDIDFEHSVVVVEWGRGLLDGVAESWLDIEIERPTGALQPRPAGAGEPGQASATPGVGAPGLDLDVDLDEPRTVTITGFGPRWPGFEGGLRGE</sequence>
<evidence type="ECO:0000313" key="13">
    <source>
        <dbReference type="EMBL" id="MCI4656522.1"/>
    </source>
</evidence>
<dbReference type="GO" id="GO:0046872">
    <property type="term" value="F:metal ion binding"/>
    <property type="evidence" value="ECO:0007669"/>
    <property type="project" value="UniProtKB-KW"/>
</dbReference>
<dbReference type="AlphaFoldDB" id="A0AA41QRW7"/>
<dbReference type="RefSeq" id="WP_243010671.1">
    <property type="nucleotide sequence ID" value="NZ_JALGAR010000001.1"/>
</dbReference>
<dbReference type="Proteomes" id="UP001165341">
    <property type="component" value="Unassembled WGS sequence"/>
</dbReference>
<evidence type="ECO:0000256" key="11">
    <source>
        <dbReference type="ARBA" id="ARBA00032441"/>
    </source>
</evidence>
<reference evidence="13" key="1">
    <citation type="submission" date="2022-03" db="EMBL/GenBank/DDBJ databases">
        <title>Cryobacterium sp. nov. strain ZS14-85, isolated from Antarctic soil.</title>
        <authorList>
            <person name="Li J."/>
            <person name="Niu G."/>
        </authorList>
    </citation>
    <scope>NUCLEOTIDE SEQUENCE</scope>
    <source>
        <strain evidence="13">ZS14-85</strain>
    </source>
</reference>
<accession>A0AA41QRW7</accession>
<evidence type="ECO:0000256" key="7">
    <source>
        <dbReference type="ARBA" id="ARBA00022741"/>
    </source>
</evidence>
<keyword evidence="5" id="KW-0819">tRNA processing</keyword>
<evidence type="ECO:0000256" key="1">
    <source>
        <dbReference type="ARBA" id="ARBA00004496"/>
    </source>
</evidence>
<evidence type="ECO:0000256" key="5">
    <source>
        <dbReference type="ARBA" id="ARBA00022694"/>
    </source>
</evidence>
<feature type="region of interest" description="Disordered" evidence="12">
    <location>
        <begin position="133"/>
        <end position="161"/>
    </location>
</feature>
<gene>
    <name evidence="13" type="primary">tsaE</name>
    <name evidence="13" type="ORF">MQH31_01675</name>
</gene>
<dbReference type="Gene3D" id="3.40.50.300">
    <property type="entry name" value="P-loop containing nucleotide triphosphate hydrolases"/>
    <property type="match status" value="1"/>
</dbReference>
<dbReference type="PANTHER" id="PTHR33540">
    <property type="entry name" value="TRNA THREONYLCARBAMOYLADENOSINE BIOSYNTHESIS PROTEIN TSAE"/>
    <property type="match status" value="1"/>
</dbReference>
<keyword evidence="14" id="KW-1185">Reference proteome</keyword>
<name>A0AA41QRW7_9MICO</name>
<dbReference type="NCBIfam" id="TIGR00150">
    <property type="entry name" value="T6A_YjeE"/>
    <property type="match status" value="1"/>
</dbReference>